<accession>A0A2W2E873</accession>
<dbReference type="EMBL" id="POTY01000068">
    <property type="protein sequence ID" value="PZG18631.1"/>
    <property type="molecule type" value="Genomic_DNA"/>
</dbReference>
<dbReference type="RefSeq" id="WP_111214110.1">
    <property type="nucleotide sequence ID" value="NZ_POTY01000068.1"/>
</dbReference>
<keyword evidence="2" id="KW-1185">Reference proteome</keyword>
<dbReference type="Proteomes" id="UP000248924">
    <property type="component" value="Unassembled WGS sequence"/>
</dbReference>
<comment type="caution">
    <text evidence="1">The sequence shown here is derived from an EMBL/GenBank/DDBJ whole genome shotgun (WGS) entry which is preliminary data.</text>
</comment>
<proteinExistence type="predicted"/>
<evidence type="ECO:0000313" key="2">
    <source>
        <dbReference type="Proteomes" id="UP000248924"/>
    </source>
</evidence>
<gene>
    <name evidence="1" type="ORF">C1I95_13215</name>
</gene>
<name>A0A2W2E873_9ACTN</name>
<reference evidence="1 2" key="1">
    <citation type="submission" date="2018-01" db="EMBL/GenBank/DDBJ databases">
        <title>Draft genome sequence of Jishengella sp. NA12.</title>
        <authorList>
            <person name="Sahin N."/>
            <person name="Ay H."/>
            <person name="Saygin H."/>
        </authorList>
    </citation>
    <scope>NUCLEOTIDE SEQUENCE [LARGE SCALE GENOMIC DNA]</scope>
    <source>
        <strain evidence="1 2">NA12</strain>
    </source>
</reference>
<organism evidence="1 2">
    <name type="scientific">Micromonospora craterilacus</name>
    <dbReference type="NCBI Taxonomy" id="1655439"/>
    <lineage>
        <taxon>Bacteria</taxon>
        <taxon>Bacillati</taxon>
        <taxon>Actinomycetota</taxon>
        <taxon>Actinomycetes</taxon>
        <taxon>Micromonosporales</taxon>
        <taxon>Micromonosporaceae</taxon>
        <taxon>Micromonospora</taxon>
    </lineage>
</organism>
<protein>
    <submittedName>
        <fullName evidence="1">Uncharacterized protein</fullName>
    </submittedName>
</protein>
<evidence type="ECO:0000313" key="1">
    <source>
        <dbReference type="EMBL" id="PZG18631.1"/>
    </source>
</evidence>
<dbReference type="AlphaFoldDB" id="A0A2W2E873"/>
<sequence length="336" mass="36775">MSINVYRNESLVQMETYETDPTSADALVTAVRSKWATLREAGLAGDYPIEVLRSQPNGTDKVRVVEVFRWTSAQARVDADRNPAYQAVSQRIADIVAGPGAKEIYTQAVRGFNENFPGTGGVELLKGVCSCLLTVDGMVKDYRMSVKNGIVLMHRSPRMDLDGDGYNEMYLKILMHGGEIIQAALGPIRVEQNFARPNDGMVRSNSKDGNDFPGTAVWRVSWKIQTPMGPLLTDPDQPLIFGPATVNHYPPVGTRFHSPTGPVALIHEETGMRVGTLTPGELTAFDIVVTKDDEIYADVLNTPPADIFEILDEYRARMNGRDAEPVGAAVGGPHED</sequence>
<dbReference type="OrthoDB" id="7595390at2"/>